<dbReference type="Gene3D" id="3.30.830.10">
    <property type="entry name" value="Metalloenzyme, LuxS/M16 peptidase-like"/>
    <property type="match status" value="3"/>
</dbReference>
<evidence type="ECO:0000256" key="1">
    <source>
        <dbReference type="ARBA" id="ARBA00007261"/>
    </source>
</evidence>
<keyword evidence="12" id="KW-1185">Reference proteome</keyword>
<feature type="domain" description="Peptidase M16 N-terminal" evidence="8">
    <location>
        <begin position="50"/>
        <end position="183"/>
    </location>
</feature>
<dbReference type="Pfam" id="PF05193">
    <property type="entry name" value="Peptidase_M16_C"/>
    <property type="match status" value="1"/>
</dbReference>
<sequence length="711" mass="81062">MTSDIESPWICVTNSSTSEYHVFSKPIRKSENDDREYRLIRLGNGLEAMVIQNAGAERAAACMNVAVGFLQDPDDMPGTAHFCEHLLFMGTELYPKENEFDDYITKNGGYNNADTQPDSTIYHFNVFADSLSGALSRFASFFHCPIFDPSCTSREIIAVDSEFKRNLQNDAFRVSQVERHLSKQGHPWRKFENGTKESLIQAPCRMEAKGSFSCIPPPVDGSVSGSPSLIDIEDGTKLTEDSYIQEARRRVIEWWNNEYDANRMRLCVIGKESVEYLSDLISRLFSPIATRNLDPLPIMSVHPYGPDEVGTMLFVQTIIDIFRLDISFPIPDQSPHWRHQPASLLTHLVGHEGPGSLFSNLKRKHWARWLDAGYYILGRGSAIFKVEVGLTHSGFVHHREINLAVHQYLSFLRSSVLPAWHQSEEHALRILDFRYSEKGDPQDYAIYLTRQLSSLALPPRDQCISAPQLVEAWDPEDPMKPGGGEKEVRDILNLLTAENSRSTLWAKKDDHERISGKNTTWEHEPWYGTGYATERYDASFLRQANSAHVIPGIYLPLPNKFIPQRLDVAQQLVTLELEKQPQLIRETSLSSLWYKKVDRFRVPKSSATVLVCTPVANNFPRDRALTCLFAACVRDSLEEFAYDATLAGLFWSFWPSRLGFQFTLNGFNDKFLVLASRVLEKVRELEMNEDILCTRKQDLKRSLHNDSLEQP</sequence>
<evidence type="ECO:0000313" key="11">
    <source>
        <dbReference type="EMBL" id="CAL1713919.1"/>
    </source>
</evidence>
<evidence type="ECO:0000256" key="5">
    <source>
        <dbReference type="ARBA" id="ARBA00022833"/>
    </source>
</evidence>
<dbReference type="SUPFAM" id="SSF63411">
    <property type="entry name" value="LuxS/MPP-like metallohydrolase"/>
    <property type="match status" value="3"/>
</dbReference>
<reference evidence="12" key="1">
    <citation type="submission" date="2024-04" db="EMBL/GenBank/DDBJ databases">
        <authorList>
            <person name="Shaw F."/>
            <person name="Minotto A."/>
        </authorList>
    </citation>
    <scope>NUCLEOTIDE SEQUENCE [LARGE SCALE GENOMIC DNA]</scope>
</reference>
<evidence type="ECO:0000313" key="12">
    <source>
        <dbReference type="Proteomes" id="UP001497453"/>
    </source>
</evidence>
<organism evidence="11 12">
    <name type="scientific">Somion occarium</name>
    <dbReference type="NCBI Taxonomy" id="3059160"/>
    <lineage>
        <taxon>Eukaryota</taxon>
        <taxon>Fungi</taxon>
        <taxon>Dikarya</taxon>
        <taxon>Basidiomycota</taxon>
        <taxon>Agaricomycotina</taxon>
        <taxon>Agaricomycetes</taxon>
        <taxon>Polyporales</taxon>
        <taxon>Cerrenaceae</taxon>
        <taxon>Somion</taxon>
    </lineage>
</organism>
<dbReference type="PANTHER" id="PTHR43690:SF18">
    <property type="entry name" value="INSULIN-DEGRADING ENZYME-RELATED"/>
    <property type="match status" value="1"/>
</dbReference>
<dbReference type="Proteomes" id="UP001497453">
    <property type="component" value="Chromosome 8"/>
</dbReference>
<dbReference type="EMBL" id="OZ037951">
    <property type="protein sequence ID" value="CAL1713919.1"/>
    <property type="molecule type" value="Genomic_DNA"/>
</dbReference>
<dbReference type="PANTHER" id="PTHR43690">
    <property type="entry name" value="NARDILYSIN"/>
    <property type="match status" value="1"/>
</dbReference>
<comment type="similarity">
    <text evidence="1 7">Belongs to the peptidase M16 family.</text>
</comment>
<dbReference type="InterPro" id="IPR011765">
    <property type="entry name" value="Pept_M16_N"/>
</dbReference>
<protein>
    <submittedName>
        <fullName evidence="11">Uncharacterized protein</fullName>
    </submittedName>
</protein>
<evidence type="ECO:0000256" key="3">
    <source>
        <dbReference type="ARBA" id="ARBA00022723"/>
    </source>
</evidence>
<evidence type="ECO:0000256" key="7">
    <source>
        <dbReference type="RuleBase" id="RU004447"/>
    </source>
</evidence>
<gene>
    <name evidence="11" type="ORF">GFSPODELE1_LOCUS9546</name>
</gene>
<dbReference type="PROSITE" id="PS00143">
    <property type="entry name" value="INSULINASE"/>
    <property type="match status" value="1"/>
</dbReference>
<proteinExistence type="inferred from homology"/>
<evidence type="ECO:0000259" key="9">
    <source>
        <dbReference type="Pfam" id="PF05193"/>
    </source>
</evidence>
<dbReference type="InterPro" id="IPR007863">
    <property type="entry name" value="Peptidase_M16_C"/>
</dbReference>
<feature type="domain" description="Peptidase M16 middle/third" evidence="10">
    <location>
        <begin position="433"/>
        <end position="711"/>
    </location>
</feature>
<name>A0ABP1E4Y5_9APHY</name>
<keyword evidence="2" id="KW-0645">Protease</keyword>
<keyword evidence="6" id="KW-0482">Metalloprotease</keyword>
<feature type="domain" description="Peptidase M16 C-terminal" evidence="9">
    <location>
        <begin position="250"/>
        <end position="413"/>
    </location>
</feature>
<evidence type="ECO:0000256" key="6">
    <source>
        <dbReference type="ARBA" id="ARBA00023049"/>
    </source>
</evidence>
<evidence type="ECO:0000256" key="4">
    <source>
        <dbReference type="ARBA" id="ARBA00022801"/>
    </source>
</evidence>
<keyword evidence="5" id="KW-0862">Zinc</keyword>
<dbReference type="Pfam" id="PF16187">
    <property type="entry name" value="Peptidase_M16_M"/>
    <property type="match status" value="1"/>
</dbReference>
<keyword evidence="4" id="KW-0378">Hydrolase</keyword>
<accession>A0ABP1E4Y5</accession>
<evidence type="ECO:0000259" key="10">
    <source>
        <dbReference type="Pfam" id="PF16187"/>
    </source>
</evidence>
<keyword evidence="3" id="KW-0479">Metal-binding</keyword>
<dbReference type="InterPro" id="IPR001431">
    <property type="entry name" value="Pept_M16_Zn_BS"/>
</dbReference>
<dbReference type="InterPro" id="IPR032632">
    <property type="entry name" value="Peptidase_M16_M"/>
</dbReference>
<dbReference type="InterPro" id="IPR050626">
    <property type="entry name" value="Peptidase_M16"/>
</dbReference>
<evidence type="ECO:0000259" key="8">
    <source>
        <dbReference type="Pfam" id="PF00675"/>
    </source>
</evidence>
<dbReference type="Pfam" id="PF00675">
    <property type="entry name" value="Peptidase_M16"/>
    <property type="match status" value="1"/>
</dbReference>
<evidence type="ECO:0000256" key="2">
    <source>
        <dbReference type="ARBA" id="ARBA00022670"/>
    </source>
</evidence>
<dbReference type="InterPro" id="IPR011249">
    <property type="entry name" value="Metalloenz_LuxS/M16"/>
</dbReference>